<keyword evidence="4" id="KW-1185">Reference proteome</keyword>
<dbReference type="Gene3D" id="3.80.10.10">
    <property type="entry name" value="Ribonuclease Inhibitor"/>
    <property type="match status" value="1"/>
</dbReference>
<dbReference type="InterPro" id="IPR003591">
    <property type="entry name" value="Leu-rich_rpt_typical-subtyp"/>
</dbReference>
<dbReference type="EMBL" id="AOHC02000049">
    <property type="protein sequence ID" value="EMY76480.1"/>
    <property type="molecule type" value="Genomic_DNA"/>
</dbReference>
<dbReference type="AlphaFoldDB" id="N1WC50"/>
<accession>N1WC50</accession>
<evidence type="ECO:0000256" key="1">
    <source>
        <dbReference type="ARBA" id="ARBA00022614"/>
    </source>
</evidence>
<evidence type="ECO:0000256" key="2">
    <source>
        <dbReference type="ARBA" id="ARBA00022737"/>
    </source>
</evidence>
<evidence type="ECO:0000313" key="3">
    <source>
        <dbReference type="EMBL" id="EMY76480.1"/>
    </source>
</evidence>
<dbReference type="SMART" id="SM00369">
    <property type="entry name" value="LRR_TYP"/>
    <property type="match status" value="1"/>
</dbReference>
<keyword evidence="2" id="KW-0677">Repeat</keyword>
<comment type="caution">
    <text evidence="3">The sequence shown here is derived from an EMBL/GenBank/DDBJ whole genome shotgun (WGS) entry which is preliminary data.</text>
</comment>
<dbReference type="InterPro" id="IPR001611">
    <property type="entry name" value="Leu-rich_rpt"/>
</dbReference>
<keyword evidence="1" id="KW-0433">Leucine-rich repeat</keyword>
<gene>
    <name evidence="3" type="ORF">LEP1GSC060_1953</name>
</gene>
<dbReference type="InterPro" id="IPR032675">
    <property type="entry name" value="LRR_dom_sf"/>
</dbReference>
<proteinExistence type="predicted"/>
<evidence type="ECO:0000313" key="4">
    <source>
        <dbReference type="Proteomes" id="UP000012313"/>
    </source>
</evidence>
<reference evidence="3" key="1">
    <citation type="submission" date="2013-03" db="EMBL/GenBank/DDBJ databases">
        <authorList>
            <person name="Harkins D.M."/>
            <person name="Durkin A.S."/>
            <person name="Brinkac L.M."/>
            <person name="Haft D.H."/>
            <person name="Selengut J.D."/>
            <person name="Sanka R."/>
            <person name="DePew J."/>
            <person name="Purushe J."/>
            <person name="Hartskeerl R.A."/>
            <person name="Ahmed A."/>
            <person name="van der Linden H."/>
            <person name="Goris M.G.A."/>
            <person name="Vinetz J.M."/>
            <person name="Sutton G.G."/>
            <person name="Nierman W.C."/>
            <person name="Fouts D.E."/>
        </authorList>
    </citation>
    <scope>NUCLEOTIDE SEQUENCE [LARGE SCALE GENOMIC DNA]</scope>
    <source>
        <strain evidence="3">ICFT</strain>
    </source>
</reference>
<organism evidence="3 4">
    <name type="scientific">Leptospira weilii serovar Ranarum str. ICFT</name>
    <dbReference type="NCBI Taxonomy" id="1218598"/>
    <lineage>
        <taxon>Bacteria</taxon>
        <taxon>Pseudomonadati</taxon>
        <taxon>Spirochaetota</taxon>
        <taxon>Spirochaetia</taxon>
        <taxon>Leptospirales</taxon>
        <taxon>Leptospiraceae</taxon>
        <taxon>Leptospira</taxon>
    </lineage>
</organism>
<dbReference type="Proteomes" id="UP000012313">
    <property type="component" value="Unassembled WGS sequence"/>
</dbReference>
<protein>
    <submittedName>
        <fullName evidence="3">Leucine rich repeat protein</fullName>
    </submittedName>
</protein>
<dbReference type="PROSITE" id="PS51450">
    <property type="entry name" value="LRR"/>
    <property type="match status" value="1"/>
</dbReference>
<dbReference type="SUPFAM" id="SSF52075">
    <property type="entry name" value="Outer arm dynein light chain 1"/>
    <property type="match status" value="1"/>
</dbReference>
<name>N1WC50_9LEPT</name>
<sequence length="39" mass="4578">MITLLKEIGRLQNLRELYLSRNQLKSLPKGIGRLKNLQE</sequence>